<accession>A0A014L631</accession>
<evidence type="ECO:0000259" key="2">
    <source>
        <dbReference type="Pfam" id="PF01029"/>
    </source>
</evidence>
<dbReference type="STRING" id="1188239.MOVI_5490"/>
<name>A0A014L631_9BACT</name>
<dbReference type="GO" id="GO:0003723">
    <property type="term" value="F:RNA binding"/>
    <property type="evidence" value="ECO:0007669"/>
    <property type="project" value="UniProtKB-KW"/>
</dbReference>
<dbReference type="RefSeq" id="WP_080684859.1">
    <property type="nucleotide sequence ID" value="NZ_JFAD01000029.1"/>
</dbReference>
<dbReference type="PATRIC" id="fig|1188239.3.peg.1292"/>
<dbReference type="Pfam" id="PF01029">
    <property type="entry name" value="NusB"/>
    <property type="match status" value="1"/>
</dbReference>
<dbReference type="EMBL" id="JFAD01000029">
    <property type="protein sequence ID" value="EXU60929.1"/>
    <property type="molecule type" value="Genomic_DNA"/>
</dbReference>
<feature type="domain" description="NusB/RsmB/TIM44" evidence="2">
    <location>
        <begin position="171"/>
        <end position="251"/>
    </location>
</feature>
<dbReference type="InterPro" id="IPR006027">
    <property type="entry name" value="NusB_RsmB_TIM44"/>
</dbReference>
<gene>
    <name evidence="3" type="ORF">MOVI_5490</name>
</gene>
<dbReference type="SUPFAM" id="SSF48013">
    <property type="entry name" value="NusB-like"/>
    <property type="match status" value="1"/>
</dbReference>
<keyword evidence="1" id="KW-0694">RNA-binding</keyword>
<evidence type="ECO:0000256" key="1">
    <source>
        <dbReference type="ARBA" id="ARBA00022884"/>
    </source>
</evidence>
<proteinExistence type="predicted"/>
<dbReference type="Gene3D" id="1.10.940.10">
    <property type="entry name" value="NusB-like"/>
    <property type="match status" value="1"/>
</dbReference>
<sequence>MNHLNKKNSAKSQKYRNKKKNTLPYFDLEAKEFAHVLQKQRSLFVSSLDCNSSKNLPGNLSQNETQDGLKNCDILSAPSCQHNSNLMKITYENRAFCSNSAAPNYQDKHIKISEVDEENSCLEFQSLSKQRIKRMANISIIYGSQLFDQNIDIDEIKNKYFEVTFDQLKILTFVKKNYVFLKKVITLQLKSNWSWDRMLPLIRSILLLGAAELFFQPRRIIFNEAIEITKIFSIEGGDEFSFVNAVLQKVYNYYENKNLLRPQK</sequence>
<reference evidence="3 4" key="1">
    <citation type="submission" date="2014-03" db="EMBL/GenBank/DDBJ databases">
        <title>Genome sequence of Mycoplasma ovipneumoniae strain 14811.</title>
        <authorList>
            <person name="Sirand-Pugnet P."/>
            <person name="Breton M."/>
            <person name="Dordet-Frisoni E."/>
            <person name="Baranowski E."/>
            <person name="Barre A."/>
            <person name="Couture C."/>
            <person name="Dupuy V."/>
            <person name="Gaurivaud P."/>
            <person name="Jacob D."/>
            <person name="Lemaitre C."/>
            <person name="Manso-Silvan L."/>
            <person name="Nikolski M."/>
            <person name="Nouvel L.-X."/>
            <person name="Poumarat F."/>
            <person name="Tardy F."/>
            <person name="Thebault P."/>
            <person name="Theil S."/>
            <person name="Citti C."/>
            <person name="Thiaucourt F."/>
            <person name="Blanchard A."/>
        </authorList>
    </citation>
    <scope>NUCLEOTIDE SEQUENCE [LARGE SCALE GENOMIC DNA]</scope>
    <source>
        <strain evidence="3 4">14811</strain>
    </source>
</reference>
<dbReference type="InterPro" id="IPR035926">
    <property type="entry name" value="NusB-like_sf"/>
</dbReference>
<dbReference type="eggNOG" id="COG0781">
    <property type="taxonomic scope" value="Bacteria"/>
</dbReference>
<evidence type="ECO:0000313" key="3">
    <source>
        <dbReference type="EMBL" id="EXU60929.1"/>
    </source>
</evidence>
<comment type="caution">
    <text evidence="3">The sequence shown here is derived from an EMBL/GenBank/DDBJ whole genome shotgun (WGS) entry which is preliminary data.</text>
</comment>
<dbReference type="AlphaFoldDB" id="A0A014L631"/>
<evidence type="ECO:0000313" key="4">
    <source>
        <dbReference type="Proteomes" id="UP000020977"/>
    </source>
</evidence>
<dbReference type="GO" id="GO:0006355">
    <property type="term" value="P:regulation of DNA-templated transcription"/>
    <property type="evidence" value="ECO:0007669"/>
    <property type="project" value="InterPro"/>
</dbReference>
<organism evidence="3 4">
    <name type="scientific">Mesomycoplasma ovipneumoniae 14811</name>
    <dbReference type="NCBI Taxonomy" id="1188239"/>
    <lineage>
        <taxon>Bacteria</taxon>
        <taxon>Bacillati</taxon>
        <taxon>Mycoplasmatota</taxon>
        <taxon>Mycoplasmoidales</taxon>
        <taxon>Metamycoplasmataceae</taxon>
        <taxon>Mesomycoplasma</taxon>
    </lineage>
</organism>
<dbReference type="Proteomes" id="UP000020977">
    <property type="component" value="Unassembled WGS sequence"/>
</dbReference>
<protein>
    <recommendedName>
        <fullName evidence="2">NusB/RsmB/TIM44 domain-containing protein</fullName>
    </recommendedName>
</protein>